<keyword evidence="1 3" id="KW-0853">WD repeat</keyword>
<dbReference type="AlphaFoldDB" id="A0A0C3D5W8"/>
<feature type="compositionally biased region" description="Basic and acidic residues" evidence="4">
    <location>
        <begin position="10"/>
        <end position="34"/>
    </location>
</feature>
<dbReference type="STRING" id="1036808.A0A0C3D5W8"/>
<keyword evidence="2" id="KW-0677">Repeat</keyword>
<feature type="repeat" description="WD" evidence="3">
    <location>
        <begin position="1038"/>
        <end position="1079"/>
    </location>
</feature>
<dbReference type="Pfam" id="PF00400">
    <property type="entry name" value="WD40"/>
    <property type="match status" value="5"/>
</dbReference>
<protein>
    <recommendedName>
        <fullName evidence="5">Nephrocystin 3-like N-terminal domain-containing protein</fullName>
    </recommendedName>
</protein>
<evidence type="ECO:0000256" key="3">
    <source>
        <dbReference type="PROSITE-ProRule" id="PRU00221"/>
    </source>
</evidence>
<dbReference type="SUPFAM" id="SSF52540">
    <property type="entry name" value="P-loop containing nucleoside triphosphate hydrolases"/>
    <property type="match status" value="1"/>
</dbReference>
<dbReference type="InterPro" id="IPR001680">
    <property type="entry name" value="WD40_rpt"/>
</dbReference>
<name>A0A0C3D5W8_9AGAM</name>
<feature type="domain" description="Nephrocystin 3-like N-terminal" evidence="5">
    <location>
        <begin position="467"/>
        <end position="626"/>
    </location>
</feature>
<evidence type="ECO:0000256" key="1">
    <source>
        <dbReference type="ARBA" id="ARBA00022574"/>
    </source>
</evidence>
<dbReference type="CDD" id="cd00200">
    <property type="entry name" value="WD40"/>
    <property type="match status" value="1"/>
</dbReference>
<feature type="repeat" description="WD" evidence="3">
    <location>
        <begin position="1167"/>
        <end position="1208"/>
    </location>
</feature>
<dbReference type="Gene3D" id="3.40.50.300">
    <property type="entry name" value="P-loop containing nucleotide triphosphate hydrolases"/>
    <property type="match status" value="1"/>
</dbReference>
<dbReference type="InterPro" id="IPR020472">
    <property type="entry name" value="WD40_PAC1"/>
</dbReference>
<dbReference type="HOGENOM" id="CLU_000288_6_0_1"/>
<dbReference type="SUPFAM" id="SSF50978">
    <property type="entry name" value="WD40 repeat-like"/>
    <property type="match status" value="1"/>
</dbReference>
<dbReference type="PROSITE" id="PS50294">
    <property type="entry name" value="WD_REPEATS_REGION"/>
    <property type="match status" value="5"/>
</dbReference>
<feature type="repeat" description="WD" evidence="3">
    <location>
        <begin position="995"/>
        <end position="1036"/>
    </location>
</feature>
<keyword evidence="7" id="KW-1185">Reference proteome</keyword>
<dbReference type="InterPro" id="IPR015943">
    <property type="entry name" value="WD40/YVTN_repeat-like_dom_sf"/>
</dbReference>
<dbReference type="OrthoDB" id="163438at2759"/>
<dbReference type="PRINTS" id="PR00320">
    <property type="entry name" value="GPROTEINBRPT"/>
</dbReference>
<reference evidence="7" key="2">
    <citation type="submission" date="2015-01" db="EMBL/GenBank/DDBJ databases">
        <title>Evolutionary Origins and Diversification of the Mycorrhizal Mutualists.</title>
        <authorList>
            <consortium name="DOE Joint Genome Institute"/>
            <consortium name="Mycorrhizal Genomics Consortium"/>
            <person name="Kohler A."/>
            <person name="Kuo A."/>
            <person name="Nagy L.G."/>
            <person name="Floudas D."/>
            <person name="Copeland A."/>
            <person name="Barry K.W."/>
            <person name="Cichocki N."/>
            <person name="Veneault-Fourrey C."/>
            <person name="LaButti K."/>
            <person name="Lindquist E.A."/>
            <person name="Lipzen A."/>
            <person name="Lundell T."/>
            <person name="Morin E."/>
            <person name="Murat C."/>
            <person name="Riley R."/>
            <person name="Ohm R."/>
            <person name="Sun H."/>
            <person name="Tunlid A."/>
            <person name="Henrissat B."/>
            <person name="Grigoriev I.V."/>
            <person name="Hibbett D.S."/>
            <person name="Martin F."/>
        </authorList>
    </citation>
    <scope>NUCLEOTIDE SEQUENCE [LARGE SCALE GENOMIC DNA]</scope>
    <source>
        <strain evidence="7">Foug A</strain>
    </source>
</reference>
<dbReference type="PROSITE" id="PS50082">
    <property type="entry name" value="WD_REPEATS_2"/>
    <property type="match status" value="5"/>
</dbReference>
<dbReference type="Pfam" id="PF24883">
    <property type="entry name" value="NPHP3_N"/>
    <property type="match status" value="1"/>
</dbReference>
<dbReference type="InterPro" id="IPR050349">
    <property type="entry name" value="WD_LIS1/nudF_dynein_reg"/>
</dbReference>
<dbReference type="InterPro" id="IPR036322">
    <property type="entry name" value="WD40_repeat_dom_sf"/>
</dbReference>
<dbReference type="PANTHER" id="PTHR44129">
    <property type="entry name" value="WD REPEAT-CONTAINING PROTEIN POP1"/>
    <property type="match status" value="1"/>
</dbReference>
<feature type="region of interest" description="Disordered" evidence="4">
    <location>
        <begin position="1"/>
        <end position="42"/>
    </location>
</feature>
<evidence type="ECO:0000256" key="4">
    <source>
        <dbReference type="SAM" id="MobiDB-lite"/>
    </source>
</evidence>
<reference evidence="6 7" key="1">
    <citation type="submission" date="2014-04" db="EMBL/GenBank/DDBJ databases">
        <authorList>
            <consortium name="DOE Joint Genome Institute"/>
            <person name="Kuo A."/>
            <person name="Kohler A."/>
            <person name="Nagy L.G."/>
            <person name="Floudas D."/>
            <person name="Copeland A."/>
            <person name="Barry K.W."/>
            <person name="Cichocki N."/>
            <person name="Veneault-Fourrey C."/>
            <person name="LaButti K."/>
            <person name="Lindquist E.A."/>
            <person name="Lipzen A."/>
            <person name="Lundell T."/>
            <person name="Morin E."/>
            <person name="Murat C."/>
            <person name="Sun H."/>
            <person name="Tunlid A."/>
            <person name="Henrissat B."/>
            <person name="Grigoriev I.V."/>
            <person name="Hibbett D.S."/>
            <person name="Martin F."/>
            <person name="Nordberg H.P."/>
            <person name="Cantor M.N."/>
            <person name="Hua S.X."/>
        </authorList>
    </citation>
    <scope>NUCLEOTIDE SEQUENCE [LARGE SCALE GENOMIC DNA]</scope>
    <source>
        <strain evidence="6 7">Foug A</strain>
    </source>
</reference>
<accession>A0A0C3D5W8</accession>
<dbReference type="InterPro" id="IPR027417">
    <property type="entry name" value="P-loop_NTPase"/>
</dbReference>
<evidence type="ECO:0000313" key="7">
    <source>
        <dbReference type="Proteomes" id="UP000053989"/>
    </source>
</evidence>
<feature type="region of interest" description="Disordered" evidence="4">
    <location>
        <begin position="168"/>
        <end position="192"/>
    </location>
</feature>
<dbReference type="Gene3D" id="2.130.10.10">
    <property type="entry name" value="YVTN repeat-like/Quinoprotein amine dehydrogenase"/>
    <property type="match status" value="3"/>
</dbReference>
<sequence>MPFMSVIDVGNDRRPVPPRGGKEPRQKQFIEKRNPAPVSGRAVHASGYGGGKSIIIPSGQLFAWQSAGGGTRDQIYGRWMRLYVALGVRLEIDAERTYGSGYPGFTGRGVACRGFPFWFWSMVMWGSDGKQCNPFSLPIVAALDLQVQDSNKPLKPWKTKPIQVTSDSQFGLTQGTSPALTPNIASTSARSTDITPGKLEKIKNLFSWGRSNQTIVGTSMIPHNLPRESTQILQAHEPPEPTSTVDQAVAPVICVCDKIDAAKTEHDGVASPSCATGSRIDTISSTFLEPLRDFNTIVSAIANVHPYAQRALGLLSCAAKVIIAQANLDDSVSSLLSKIRSVYEFLLEEDTKANLDVMKDTLARITQVVSTSAQFIENYSETKNFWKRAAKNNFSETQSIVDGYNKVLDELMQEFRDRAVRDTYINVLRVLDIFEDLSLDGMAYADGTGLNTTKECLDGTRVEILKEIVDWIHDPDVNVPRVFWLHGQAGRGKSAIAHTIALHYKNVGGIWSCFCFARDRQAERREQKMLSTIIRDLANHDPAFGQAVVRAIKKDNTLKMTHDVMRQWKELLKPLSEESGGSVGNVIVIIDALDESAPKESREHILEVLTEAASLPPHFRILLTSRPLADIMGALRDVQHVKAVSLDKVSAENDIHMYVSKQLKDRPDIGAVEINQIWTGSDTAGETVKERFGDLMVPTSREGAALLDKMYITVLNSVVVKRQKPLVRFHSLMRQILYTLEPLPMDALHTMCMHFPHEDDRFNVELILDHMGQLLSGVTDHKNPIRLLHSSFHDFLTDQSRSGDYFVGKLDIQADLAVASLGVLHGDLCFNICGLESSYLLNKDVPGLAESVKAKIPAHLSYSCLFWAKHLEATKFDPDLAWHVKGILGNKRILFWFEVLSLLGVLGNAAPALSSVARWSQAGYEDIVALARDGVKFIHNFSSGASASTPHLYISALAFAPAKAIPYRDLSANFPCIVNVAEGHDKDWPNAQVLFQGHTLSVTSVACSPDGTRIVSGSDDRTVRIWDADGGVQIGSPLHGHTEGVTSVAFSPGGTRIVSGSYDNTVRVWDADRGVEIGTPLQGHTSWVTSVAFSPNGTRIVSGSNDRTVRVWDADGGVEIGSPLQGHTSWVKSVAFSPDDTRIVSGSYDNTVRVWDANRGVEIGSPLQGHTEGVTSVAFSPDGTRIVSGSDDNTMRVWDADRGVEIGSPLQGHTEGVTSSLGC</sequence>
<dbReference type="Proteomes" id="UP000053989">
    <property type="component" value="Unassembled WGS sequence"/>
</dbReference>
<feature type="repeat" description="WD" evidence="3">
    <location>
        <begin position="1124"/>
        <end position="1165"/>
    </location>
</feature>
<organism evidence="6 7">
    <name type="scientific">Scleroderma citrinum Foug A</name>
    <dbReference type="NCBI Taxonomy" id="1036808"/>
    <lineage>
        <taxon>Eukaryota</taxon>
        <taxon>Fungi</taxon>
        <taxon>Dikarya</taxon>
        <taxon>Basidiomycota</taxon>
        <taxon>Agaricomycotina</taxon>
        <taxon>Agaricomycetes</taxon>
        <taxon>Agaricomycetidae</taxon>
        <taxon>Boletales</taxon>
        <taxon>Sclerodermatineae</taxon>
        <taxon>Sclerodermataceae</taxon>
        <taxon>Scleroderma</taxon>
    </lineage>
</organism>
<gene>
    <name evidence="6" type="ORF">SCLCIDRAFT_29855</name>
</gene>
<evidence type="ECO:0000313" key="6">
    <source>
        <dbReference type="EMBL" id="KIM56155.1"/>
    </source>
</evidence>
<evidence type="ECO:0000259" key="5">
    <source>
        <dbReference type="Pfam" id="PF24883"/>
    </source>
</evidence>
<proteinExistence type="predicted"/>
<dbReference type="InParanoid" id="A0A0C3D5W8"/>
<feature type="repeat" description="WD" evidence="3">
    <location>
        <begin position="1081"/>
        <end position="1122"/>
    </location>
</feature>
<evidence type="ECO:0000256" key="2">
    <source>
        <dbReference type="ARBA" id="ARBA00022737"/>
    </source>
</evidence>
<dbReference type="InterPro" id="IPR056884">
    <property type="entry name" value="NPHP3-like_N"/>
</dbReference>
<dbReference type="SMART" id="SM00320">
    <property type="entry name" value="WD40"/>
    <property type="match status" value="5"/>
</dbReference>
<dbReference type="EMBL" id="KN822122">
    <property type="protein sequence ID" value="KIM56155.1"/>
    <property type="molecule type" value="Genomic_DNA"/>
</dbReference>